<protein>
    <recommendedName>
        <fullName evidence="3">Nitroreductase domain-containing protein</fullName>
    </recommendedName>
</protein>
<dbReference type="Pfam" id="PF00881">
    <property type="entry name" value="Nitroreductase"/>
    <property type="match status" value="1"/>
</dbReference>
<evidence type="ECO:0000256" key="2">
    <source>
        <dbReference type="ARBA" id="ARBA00023002"/>
    </source>
</evidence>
<keyword evidence="2" id="KW-0560">Oxidoreductase</keyword>
<dbReference type="InterPro" id="IPR029479">
    <property type="entry name" value="Nitroreductase"/>
</dbReference>
<dbReference type="PANTHER" id="PTHR43673">
    <property type="entry name" value="NAD(P)H NITROREDUCTASE YDGI-RELATED"/>
    <property type="match status" value="1"/>
</dbReference>
<evidence type="ECO:0000313" key="4">
    <source>
        <dbReference type="EMBL" id="GAA5483686.1"/>
    </source>
</evidence>
<dbReference type="InterPro" id="IPR000415">
    <property type="entry name" value="Nitroreductase-like"/>
</dbReference>
<dbReference type="Proteomes" id="UP001476282">
    <property type="component" value="Unassembled WGS sequence"/>
</dbReference>
<sequence>MANVRTIGSLVALPFEYAWDFIRACRWSKASPLAPVRKSMYYDVILLAHTVEKGLSQPSPRPRFGKQKIVALLDLCDRYRESWDQFPIEKTYGALLAYIEWHMNAKEPMGELESRIVGFVSRCRDRGLVNRGGTKLLPQTAMERTMEKGGGLLESRYSCRKFDDRIVSREVVERVISIAQRAPSQCNRQSSRVHCYQNHDDIQGLLKLQKGASGFAEGVRNLFVVTSDMAAWSGCNARNQSFVDGSLFAMQLALACSSLGIGSCALNLAVGNARERLIRIAGNIPHGERLILMMAFGYPDCEEALIVAKSERISLDVVATFHNH</sequence>
<comment type="similarity">
    <text evidence="1">Belongs to the nitroreductase family.</text>
</comment>
<gene>
    <name evidence="4" type="ORF">Hsar01_02920</name>
</gene>
<organism evidence="4 5">
    <name type="scientific">Haloferula sargassicola</name>
    <dbReference type="NCBI Taxonomy" id="490096"/>
    <lineage>
        <taxon>Bacteria</taxon>
        <taxon>Pseudomonadati</taxon>
        <taxon>Verrucomicrobiota</taxon>
        <taxon>Verrucomicrobiia</taxon>
        <taxon>Verrucomicrobiales</taxon>
        <taxon>Verrucomicrobiaceae</taxon>
        <taxon>Haloferula</taxon>
    </lineage>
</organism>
<dbReference type="SUPFAM" id="SSF55469">
    <property type="entry name" value="FMN-dependent nitroreductase-like"/>
    <property type="match status" value="1"/>
</dbReference>
<evidence type="ECO:0000259" key="3">
    <source>
        <dbReference type="Pfam" id="PF00881"/>
    </source>
</evidence>
<dbReference type="PANTHER" id="PTHR43673:SF10">
    <property type="entry name" value="NADH DEHYDROGENASE_NAD(P)H NITROREDUCTASE XCC3605-RELATED"/>
    <property type="match status" value="1"/>
</dbReference>
<feature type="domain" description="Nitroreductase" evidence="3">
    <location>
        <begin position="154"/>
        <end position="208"/>
    </location>
</feature>
<keyword evidence="5" id="KW-1185">Reference proteome</keyword>
<comment type="caution">
    <text evidence="4">The sequence shown here is derived from an EMBL/GenBank/DDBJ whole genome shotgun (WGS) entry which is preliminary data.</text>
</comment>
<name>A0ABP9UQ59_9BACT</name>
<reference evidence="4 5" key="1">
    <citation type="submission" date="2024-02" db="EMBL/GenBank/DDBJ databases">
        <title>Haloferula sargassicola NBRC 104335.</title>
        <authorList>
            <person name="Ichikawa N."/>
            <person name="Katano-Makiyama Y."/>
            <person name="Hidaka K."/>
        </authorList>
    </citation>
    <scope>NUCLEOTIDE SEQUENCE [LARGE SCALE GENOMIC DNA]</scope>
    <source>
        <strain evidence="4 5">NBRC 104335</strain>
    </source>
</reference>
<evidence type="ECO:0000313" key="5">
    <source>
        <dbReference type="Proteomes" id="UP001476282"/>
    </source>
</evidence>
<proteinExistence type="inferred from homology"/>
<dbReference type="EMBL" id="BAABRI010000016">
    <property type="protein sequence ID" value="GAA5483686.1"/>
    <property type="molecule type" value="Genomic_DNA"/>
</dbReference>
<accession>A0ABP9UQ59</accession>
<dbReference type="Gene3D" id="3.40.109.10">
    <property type="entry name" value="NADH Oxidase"/>
    <property type="match status" value="1"/>
</dbReference>
<evidence type="ECO:0000256" key="1">
    <source>
        <dbReference type="ARBA" id="ARBA00007118"/>
    </source>
</evidence>